<evidence type="ECO:0000313" key="8">
    <source>
        <dbReference type="EMBL" id="RKQ87567.1"/>
    </source>
</evidence>
<dbReference type="Gene3D" id="1.10.150.20">
    <property type="entry name" value="5' to 3' exonuclease, C-terminal subdomain"/>
    <property type="match status" value="1"/>
</dbReference>
<keyword evidence="1 6" id="KW-0963">Cytoplasm</keyword>
<keyword evidence="8" id="KW-0347">Helicase</keyword>
<evidence type="ECO:0000256" key="3">
    <source>
        <dbReference type="ARBA" id="ARBA00023125"/>
    </source>
</evidence>
<dbReference type="GO" id="GO:0006281">
    <property type="term" value="P:DNA repair"/>
    <property type="evidence" value="ECO:0007669"/>
    <property type="project" value="UniProtKB-UniRule"/>
</dbReference>
<comment type="subunit">
    <text evidence="6">Homotetramer. Forms an RuvA(8)-RuvB(12)-Holliday junction (HJ) complex. HJ DNA is sandwiched between 2 RuvA tetramers; dsDNA enters through RuvA and exits via RuvB. An RuvB hexamer assembles on each DNA strand where it exits the tetramer. Each RuvB hexamer is contacted by two RuvA subunits (via domain III) on 2 adjacent RuvB subunits; this complex drives branch migration. In the full resolvosome a probable DNA-RuvA(4)-RuvB(12)-RuvC(2) complex forms which resolves the HJ.</text>
</comment>
<comment type="similarity">
    <text evidence="6">Belongs to the RuvA family.</text>
</comment>
<evidence type="ECO:0000313" key="9">
    <source>
        <dbReference type="Proteomes" id="UP000278962"/>
    </source>
</evidence>
<organism evidence="8 9">
    <name type="scientific">Solirubrobacter pauli</name>
    <dbReference type="NCBI Taxonomy" id="166793"/>
    <lineage>
        <taxon>Bacteria</taxon>
        <taxon>Bacillati</taxon>
        <taxon>Actinomycetota</taxon>
        <taxon>Thermoleophilia</taxon>
        <taxon>Solirubrobacterales</taxon>
        <taxon>Solirubrobacteraceae</taxon>
        <taxon>Solirubrobacter</taxon>
    </lineage>
</organism>
<feature type="domain" description="Helix-hairpin-helix DNA-binding motif class 1" evidence="7">
    <location>
        <begin position="73"/>
        <end position="92"/>
    </location>
</feature>
<evidence type="ECO:0000256" key="6">
    <source>
        <dbReference type="HAMAP-Rule" id="MF_00031"/>
    </source>
</evidence>
<accession>A0A660L0V4</accession>
<comment type="subcellular location">
    <subcellularLocation>
        <location evidence="6">Cytoplasm</location>
    </subcellularLocation>
</comment>
<evidence type="ECO:0000256" key="1">
    <source>
        <dbReference type="ARBA" id="ARBA00022490"/>
    </source>
</evidence>
<keyword evidence="8" id="KW-0067">ATP-binding</keyword>
<dbReference type="GO" id="GO:0009378">
    <property type="term" value="F:four-way junction helicase activity"/>
    <property type="evidence" value="ECO:0007669"/>
    <property type="project" value="InterPro"/>
</dbReference>
<feature type="region of interest" description="Domain III" evidence="6">
    <location>
        <begin position="149"/>
        <end position="192"/>
    </location>
</feature>
<keyword evidence="4 6" id="KW-0233">DNA recombination</keyword>
<keyword evidence="3 6" id="KW-0238">DNA-binding</keyword>
<keyword evidence="5 6" id="KW-0234">DNA repair</keyword>
<proteinExistence type="inferred from homology"/>
<dbReference type="RefSeq" id="WP_121256243.1">
    <property type="nucleotide sequence ID" value="NZ_RBIL01000002.1"/>
</dbReference>
<keyword evidence="8" id="KW-0547">Nucleotide-binding</keyword>
<dbReference type="SUPFAM" id="SSF50249">
    <property type="entry name" value="Nucleic acid-binding proteins"/>
    <property type="match status" value="1"/>
</dbReference>
<dbReference type="AlphaFoldDB" id="A0A660L0V4"/>
<dbReference type="HAMAP" id="MF_00031">
    <property type="entry name" value="DNA_HJ_migration_RuvA"/>
    <property type="match status" value="1"/>
</dbReference>
<feature type="domain" description="Helix-hairpin-helix DNA-binding motif class 1" evidence="7">
    <location>
        <begin position="108"/>
        <end position="127"/>
    </location>
</feature>
<comment type="domain">
    <text evidence="6">Has three domains with a flexible linker between the domains II and III and assumes an 'L' shape. Domain III is highly mobile and contacts RuvB.</text>
</comment>
<evidence type="ECO:0000259" key="7">
    <source>
        <dbReference type="SMART" id="SM00278"/>
    </source>
</evidence>
<keyword evidence="8" id="KW-0378">Hydrolase</keyword>
<dbReference type="GO" id="GO:0005524">
    <property type="term" value="F:ATP binding"/>
    <property type="evidence" value="ECO:0007669"/>
    <property type="project" value="InterPro"/>
</dbReference>
<dbReference type="GO" id="GO:0048476">
    <property type="term" value="C:Holliday junction resolvase complex"/>
    <property type="evidence" value="ECO:0007669"/>
    <property type="project" value="UniProtKB-UniRule"/>
</dbReference>
<gene>
    <name evidence="6" type="primary">ruvA</name>
    <name evidence="8" type="ORF">C8N24_5592</name>
</gene>
<keyword evidence="2 6" id="KW-0227">DNA damage</keyword>
<dbReference type="InterPro" id="IPR003583">
    <property type="entry name" value="Hlx-hairpin-Hlx_DNA-bd_motif"/>
</dbReference>
<reference evidence="8 9" key="1">
    <citation type="submission" date="2018-10" db="EMBL/GenBank/DDBJ databases">
        <title>Genomic Encyclopedia of Archaeal and Bacterial Type Strains, Phase II (KMG-II): from individual species to whole genera.</title>
        <authorList>
            <person name="Goeker M."/>
        </authorList>
    </citation>
    <scope>NUCLEOTIDE SEQUENCE [LARGE SCALE GENOMIC DNA]</scope>
    <source>
        <strain evidence="8 9">DSM 14954</strain>
    </source>
</reference>
<dbReference type="InterPro" id="IPR012340">
    <property type="entry name" value="NA-bd_OB-fold"/>
</dbReference>
<dbReference type="InterPro" id="IPR013849">
    <property type="entry name" value="DNA_helicase_Holl-junc_RuvA_I"/>
</dbReference>
<comment type="caution">
    <text evidence="6">Lacks conserved residue(s) required for the propagation of feature annotation.</text>
</comment>
<feature type="region of interest" description="Domain I" evidence="6">
    <location>
        <begin position="1"/>
        <end position="64"/>
    </location>
</feature>
<dbReference type="NCBIfam" id="TIGR00084">
    <property type="entry name" value="ruvA"/>
    <property type="match status" value="1"/>
</dbReference>
<keyword evidence="9" id="KW-1185">Reference proteome</keyword>
<dbReference type="GO" id="GO:0006310">
    <property type="term" value="P:DNA recombination"/>
    <property type="evidence" value="ECO:0007669"/>
    <property type="project" value="UniProtKB-UniRule"/>
</dbReference>
<dbReference type="GO" id="GO:0000400">
    <property type="term" value="F:four-way junction DNA binding"/>
    <property type="evidence" value="ECO:0007669"/>
    <property type="project" value="UniProtKB-UniRule"/>
</dbReference>
<dbReference type="InterPro" id="IPR010994">
    <property type="entry name" value="RuvA_2-like"/>
</dbReference>
<dbReference type="Proteomes" id="UP000278962">
    <property type="component" value="Unassembled WGS sequence"/>
</dbReference>
<comment type="caution">
    <text evidence="8">The sequence shown here is derived from an EMBL/GenBank/DDBJ whole genome shotgun (WGS) entry which is preliminary data.</text>
</comment>
<dbReference type="EMBL" id="RBIL01000002">
    <property type="protein sequence ID" value="RKQ87567.1"/>
    <property type="molecule type" value="Genomic_DNA"/>
</dbReference>
<protein>
    <recommendedName>
        <fullName evidence="6">Holliday junction branch migration complex subunit RuvA</fullName>
    </recommendedName>
</protein>
<dbReference type="Gene3D" id="2.40.50.140">
    <property type="entry name" value="Nucleic acid-binding proteins"/>
    <property type="match status" value="1"/>
</dbReference>
<dbReference type="Pfam" id="PF14520">
    <property type="entry name" value="HHH_5"/>
    <property type="match status" value="1"/>
</dbReference>
<dbReference type="OrthoDB" id="5293449at2"/>
<dbReference type="SUPFAM" id="SSF47781">
    <property type="entry name" value="RuvA domain 2-like"/>
    <property type="match status" value="1"/>
</dbReference>
<dbReference type="GO" id="GO:0005737">
    <property type="term" value="C:cytoplasm"/>
    <property type="evidence" value="ECO:0007669"/>
    <property type="project" value="UniProtKB-SubCell"/>
</dbReference>
<dbReference type="SMART" id="SM00278">
    <property type="entry name" value="HhH1"/>
    <property type="match status" value="2"/>
</dbReference>
<name>A0A660L0V4_9ACTN</name>
<evidence type="ECO:0000256" key="5">
    <source>
        <dbReference type="ARBA" id="ARBA00023204"/>
    </source>
</evidence>
<comment type="function">
    <text evidence="6">The RuvA-RuvB-RuvC complex processes Holliday junction (HJ) DNA during genetic recombination and DNA repair, while the RuvA-RuvB complex plays an important role in the rescue of blocked DNA replication forks via replication fork reversal (RFR). RuvA specifically binds to HJ cruciform DNA, conferring on it an open structure. The RuvB hexamer acts as an ATP-dependent pump, pulling dsDNA into and through the RuvAB complex. HJ branch migration allows RuvC to scan DNA until it finds its consensus sequence, where it cleaves and resolves the cruciform DNA.</text>
</comment>
<evidence type="ECO:0000256" key="2">
    <source>
        <dbReference type="ARBA" id="ARBA00022763"/>
    </source>
</evidence>
<evidence type="ECO:0000256" key="4">
    <source>
        <dbReference type="ARBA" id="ARBA00023172"/>
    </source>
</evidence>
<dbReference type="Pfam" id="PF01330">
    <property type="entry name" value="RuvA_N"/>
    <property type="match status" value="1"/>
</dbReference>
<sequence length="192" mass="20095">MIALVSGEVAVRRGDHVVVSCGGVGYRLGVSAETLSHVPRIGEPVTLFTYLIVREDALTLMGFATEEERDLFLLLIGVQGVGPKMALAVLSGGPPRELLAAVAASDTARLVAVPGIGKRTAERIIVELKTKIPDVQDAVTATSLTPDDPRALARDGLVGLGFAPTEIDKLLEGAAGDTPEALITHALKVSRR</sequence>
<dbReference type="InterPro" id="IPR000085">
    <property type="entry name" value="RuvA"/>
</dbReference>